<evidence type="ECO:0000256" key="1">
    <source>
        <dbReference type="ARBA" id="ARBA00022723"/>
    </source>
</evidence>
<dbReference type="GO" id="GO:0005829">
    <property type="term" value="C:cytosol"/>
    <property type="evidence" value="ECO:0007669"/>
    <property type="project" value="TreeGrafter"/>
</dbReference>
<organism evidence="7 8">
    <name type="scientific">Acrobeloides nanus</name>
    <dbReference type="NCBI Taxonomy" id="290746"/>
    <lineage>
        <taxon>Eukaryota</taxon>
        <taxon>Metazoa</taxon>
        <taxon>Ecdysozoa</taxon>
        <taxon>Nematoda</taxon>
        <taxon>Chromadorea</taxon>
        <taxon>Rhabditida</taxon>
        <taxon>Tylenchina</taxon>
        <taxon>Cephalobomorpha</taxon>
        <taxon>Cephaloboidea</taxon>
        <taxon>Cephalobidae</taxon>
        <taxon>Acrobeloides</taxon>
    </lineage>
</organism>
<feature type="domain" description="C3H1-type" evidence="6">
    <location>
        <begin position="152"/>
        <end position="180"/>
    </location>
</feature>
<name>A0A914E6B2_9BILA</name>
<dbReference type="Pfam" id="PF00642">
    <property type="entry name" value="zf-CCCH"/>
    <property type="match status" value="1"/>
</dbReference>
<dbReference type="GO" id="GO:0043186">
    <property type="term" value="C:P granule"/>
    <property type="evidence" value="ECO:0007669"/>
    <property type="project" value="UniProtKB-ARBA"/>
</dbReference>
<keyword evidence="4 5" id="KW-0862">Zinc</keyword>
<evidence type="ECO:0000313" key="7">
    <source>
        <dbReference type="Proteomes" id="UP000887540"/>
    </source>
</evidence>
<feature type="domain" description="C3H1-type" evidence="6">
    <location>
        <begin position="108"/>
        <end position="136"/>
    </location>
</feature>
<dbReference type="InterPro" id="IPR000571">
    <property type="entry name" value="Znf_CCCH"/>
</dbReference>
<evidence type="ECO:0000256" key="4">
    <source>
        <dbReference type="ARBA" id="ARBA00022833"/>
    </source>
</evidence>
<dbReference type="InterPro" id="IPR045877">
    <property type="entry name" value="ZFP36-like"/>
</dbReference>
<evidence type="ECO:0000313" key="8">
    <source>
        <dbReference type="WBParaSite" id="ACRNAN_scaffold5737.g24909.t1"/>
    </source>
</evidence>
<evidence type="ECO:0000256" key="5">
    <source>
        <dbReference type="PROSITE-ProRule" id="PRU00723"/>
    </source>
</evidence>
<dbReference type="AlphaFoldDB" id="A0A914E6B2"/>
<feature type="zinc finger region" description="C3H1-type" evidence="5">
    <location>
        <begin position="108"/>
        <end position="136"/>
    </location>
</feature>
<sequence length="338" mass="38467">MIVGDHNTPMVNTNSQVFPQDTVTADRTLALLMKNPQINTHSNQQNRMPDQQNTISLFNEFLPPQHQSSPVISNLLQYINPAVFIQRNGRLPPILNGACPARPTWEDQYKTVMCEAKLLFDECPYGENCRFAHNYNELRTINFRPQPRNSRKYKTRLCEKYNRKQICPYGENCFFIHLDPNNPNNQEFFDLCYRMSQIDPQFSVNALDSSYPMKNRIGFSASVPVGTTRFLNKSHSIAQNGLPRLSGLRDSTSNIIPHPPSYVGSISERVPSPLSVAPSASSTSDTVHSYQLRQQMMEHLRNLNDFESLPLKERGPKTQYNPFIGGIDLSSSFSGFKC</sequence>
<evidence type="ECO:0000259" key="6">
    <source>
        <dbReference type="PROSITE" id="PS50103"/>
    </source>
</evidence>
<proteinExistence type="predicted"/>
<feature type="zinc finger region" description="C3H1-type" evidence="5">
    <location>
        <begin position="152"/>
        <end position="180"/>
    </location>
</feature>
<keyword evidence="1 5" id="KW-0479">Metal-binding</keyword>
<dbReference type="PANTHER" id="PTHR12547">
    <property type="entry name" value="CCCH ZINC FINGER/TIS11-RELATED"/>
    <property type="match status" value="1"/>
</dbReference>
<dbReference type="PANTHER" id="PTHR12547:SF71">
    <property type="entry name" value="CCCH-TYPE ZINC FINGER PROTEIN MOE-3-RELATED"/>
    <property type="match status" value="1"/>
</dbReference>
<reference evidence="8" key="1">
    <citation type="submission" date="2022-11" db="UniProtKB">
        <authorList>
            <consortium name="WormBaseParasite"/>
        </authorList>
    </citation>
    <scope>IDENTIFICATION</scope>
</reference>
<keyword evidence="3 5" id="KW-0863">Zinc-finger</keyword>
<accession>A0A914E6B2</accession>
<dbReference type="WBParaSite" id="ACRNAN_scaffold5737.g24909.t1">
    <property type="protein sequence ID" value="ACRNAN_scaffold5737.g24909.t1"/>
    <property type="gene ID" value="ACRNAN_scaffold5737.g24909"/>
</dbReference>
<dbReference type="GO" id="GO:0003730">
    <property type="term" value="F:mRNA 3'-UTR binding"/>
    <property type="evidence" value="ECO:0007669"/>
    <property type="project" value="TreeGrafter"/>
</dbReference>
<dbReference type="Proteomes" id="UP000887540">
    <property type="component" value="Unplaced"/>
</dbReference>
<dbReference type="SMART" id="SM00356">
    <property type="entry name" value="ZnF_C3H1"/>
    <property type="match status" value="2"/>
</dbReference>
<keyword evidence="7" id="KW-1185">Reference proteome</keyword>
<dbReference type="PROSITE" id="PS50103">
    <property type="entry name" value="ZF_C3H1"/>
    <property type="match status" value="2"/>
</dbReference>
<protein>
    <submittedName>
        <fullName evidence="8">C3H1-type domain-containing protein</fullName>
    </submittedName>
</protein>
<dbReference type="GO" id="GO:0008270">
    <property type="term" value="F:zinc ion binding"/>
    <property type="evidence" value="ECO:0007669"/>
    <property type="project" value="UniProtKB-KW"/>
</dbReference>
<evidence type="ECO:0000256" key="2">
    <source>
        <dbReference type="ARBA" id="ARBA00022737"/>
    </source>
</evidence>
<evidence type="ECO:0000256" key="3">
    <source>
        <dbReference type="ARBA" id="ARBA00022771"/>
    </source>
</evidence>
<dbReference type="InterPro" id="IPR036855">
    <property type="entry name" value="Znf_CCCH_sf"/>
</dbReference>
<dbReference type="Gene3D" id="4.10.1000.10">
    <property type="entry name" value="Zinc finger, CCCH-type"/>
    <property type="match status" value="2"/>
</dbReference>
<keyword evidence="2" id="KW-0677">Repeat</keyword>
<dbReference type="SUPFAM" id="SSF90229">
    <property type="entry name" value="CCCH zinc finger"/>
    <property type="match status" value="2"/>
</dbReference>